<gene>
    <name evidence="3" type="ORF">DFH07DRAFT_791374</name>
</gene>
<comment type="caution">
    <text evidence="3">The sequence shown here is derived from an EMBL/GenBank/DDBJ whole genome shotgun (WGS) entry which is preliminary data.</text>
</comment>
<dbReference type="CDD" id="cd22191">
    <property type="entry name" value="DPBB_RlpA_EXP_N-like"/>
    <property type="match status" value="1"/>
</dbReference>
<evidence type="ECO:0000313" key="3">
    <source>
        <dbReference type="EMBL" id="KAJ7781756.1"/>
    </source>
</evidence>
<keyword evidence="1 2" id="KW-0732">Signal</keyword>
<dbReference type="Proteomes" id="UP001215280">
    <property type="component" value="Unassembled WGS sequence"/>
</dbReference>
<proteinExistence type="predicted"/>
<dbReference type="SUPFAM" id="SSF50685">
    <property type="entry name" value="Barwin-like endoglucanases"/>
    <property type="match status" value="1"/>
</dbReference>
<dbReference type="InterPro" id="IPR036908">
    <property type="entry name" value="RlpA-like_sf"/>
</dbReference>
<keyword evidence="4" id="KW-1185">Reference proteome</keyword>
<feature type="signal peptide" evidence="2">
    <location>
        <begin position="1"/>
        <end position="19"/>
    </location>
</feature>
<feature type="chain" id="PRO_5042174604" evidence="2">
    <location>
        <begin position="20"/>
        <end position="142"/>
    </location>
</feature>
<name>A0AAD7KCG9_9AGAR</name>
<dbReference type="InterPro" id="IPR051477">
    <property type="entry name" value="Expansin_CellWall"/>
</dbReference>
<sequence length="142" mass="15443">MSRIAVLFTAFWCALLALAVPLQQGNTTVADLAKRVTHVGRGTWYYPSAGEGNCGYWDSNSDPVVAIGIARYDANGGANCNQWIQITNEANGKVAYGKTRDSCEACDESSLDMSPSLFEQLSTLATGEITISWHFENIDWSP</sequence>
<organism evidence="3 4">
    <name type="scientific">Mycena maculata</name>
    <dbReference type="NCBI Taxonomy" id="230809"/>
    <lineage>
        <taxon>Eukaryota</taxon>
        <taxon>Fungi</taxon>
        <taxon>Dikarya</taxon>
        <taxon>Basidiomycota</taxon>
        <taxon>Agaricomycotina</taxon>
        <taxon>Agaricomycetes</taxon>
        <taxon>Agaricomycetidae</taxon>
        <taxon>Agaricales</taxon>
        <taxon>Marasmiineae</taxon>
        <taxon>Mycenaceae</taxon>
        <taxon>Mycena</taxon>
    </lineage>
</organism>
<reference evidence="3" key="1">
    <citation type="submission" date="2023-03" db="EMBL/GenBank/DDBJ databases">
        <title>Massive genome expansion in bonnet fungi (Mycena s.s.) driven by repeated elements and novel gene families across ecological guilds.</title>
        <authorList>
            <consortium name="Lawrence Berkeley National Laboratory"/>
            <person name="Harder C.B."/>
            <person name="Miyauchi S."/>
            <person name="Viragh M."/>
            <person name="Kuo A."/>
            <person name="Thoen E."/>
            <person name="Andreopoulos B."/>
            <person name="Lu D."/>
            <person name="Skrede I."/>
            <person name="Drula E."/>
            <person name="Henrissat B."/>
            <person name="Morin E."/>
            <person name="Kohler A."/>
            <person name="Barry K."/>
            <person name="LaButti K."/>
            <person name="Morin E."/>
            <person name="Salamov A."/>
            <person name="Lipzen A."/>
            <person name="Mereny Z."/>
            <person name="Hegedus B."/>
            <person name="Baldrian P."/>
            <person name="Stursova M."/>
            <person name="Weitz H."/>
            <person name="Taylor A."/>
            <person name="Grigoriev I.V."/>
            <person name="Nagy L.G."/>
            <person name="Martin F."/>
            <person name="Kauserud H."/>
        </authorList>
    </citation>
    <scope>NUCLEOTIDE SEQUENCE</scope>
    <source>
        <strain evidence="3">CBHHK188m</strain>
    </source>
</reference>
<dbReference type="AlphaFoldDB" id="A0AAD7KCG9"/>
<dbReference type="PANTHER" id="PTHR31836">
    <property type="match status" value="1"/>
</dbReference>
<evidence type="ECO:0000256" key="2">
    <source>
        <dbReference type="SAM" id="SignalP"/>
    </source>
</evidence>
<protein>
    <submittedName>
        <fullName evidence="3">RlpA-like double-psi beta-barrel-protein domain-containing protein-containing protein</fullName>
    </submittedName>
</protein>
<evidence type="ECO:0000256" key="1">
    <source>
        <dbReference type="ARBA" id="ARBA00022729"/>
    </source>
</evidence>
<dbReference type="EMBL" id="JARJLG010000004">
    <property type="protein sequence ID" value="KAJ7781756.1"/>
    <property type="molecule type" value="Genomic_DNA"/>
</dbReference>
<evidence type="ECO:0000313" key="4">
    <source>
        <dbReference type="Proteomes" id="UP001215280"/>
    </source>
</evidence>
<dbReference type="PANTHER" id="PTHR31836:SF28">
    <property type="entry name" value="SRCR DOMAIN-CONTAINING PROTEIN-RELATED"/>
    <property type="match status" value="1"/>
</dbReference>
<accession>A0AAD7KCG9</accession>
<dbReference type="Gene3D" id="2.40.40.10">
    <property type="entry name" value="RlpA-like domain"/>
    <property type="match status" value="1"/>
</dbReference>